<evidence type="ECO:0000313" key="17">
    <source>
        <dbReference type="EMBL" id="HIQ67622.1"/>
    </source>
</evidence>
<sequence length="483" mass="52064">MKLRELLENVQVVQATADMDMEIAYVAYDSRKVEKGGLFVAVTGFASDGNRFIPMAMEKGAACVVSAQPLPEGVPGVQVVSDRLALAQIGANYYSQPGKKLKLIGITGTNGKTSATLLLKYVIEQVEGAKVGLIGTMDNWIGDKRIPTERTTPESFELQGLLAAMVEAGCTYAIMEVSSHAIALDRVGGLHYEVAAFTNLTEDHLDFHKTMENYCDTKAELFARCSRAVANGDDPWCARILGKCTCPVITTSVKAPAGLWAENLELLPDGVAFTARYGQESVPVRVPIPGKFTVYNALTVLGCALSLGISLEEAAKALATAPGVKGRVEVVPTPGKPYTVLIDYAHTPDGLENVLLSVKGFCKGRVIVVFGCGGDRDPMKRPIMGKIATDLADIAVITSDNPRTEEPMAIIQDILAGVDSGKKNYKVIENRPKAIAYAMDIGEKHDIIILAGKGHETYQEIQGVKHHLDEREVVAAYLEEKRN</sequence>
<dbReference type="Gene3D" id="3.40.1390.10">
    <property type="entry name" value="MurE/MurF, N-terminal domain"/>
    <property type="match status" value="1"/>
</dbReference>
<dbReference type="Gene3D" id="3.90.190.20">
    <property type="entry name" value="Mur ligase, C-terminal domain"/>
    <property type="match status" value="1"/>
</dbReference>
<evidence type="ECO:0000256" key="7">
    <source>
        <dbReference type="ARBA" id="ARBA00022840"/>
    </source>
</evidence>
<comment type="caution">
    <text evidence="17">The sequence shown here is derived from an EMBL/GenBank/DDBJ whole genome shotgun (WGS) entry which is preliminary data.</text>
</comment>
<dbReference type="NCBIfam" id="NF001124">
    <property type="entry name" value="PRK00139.1-2"/>
    <property type="match status" value="1"/>
</dbReference>
<feature type="domain" description="Mur ligase C-terminal" evidence="15">
    <location>
        <begin position="326"/>
        <end position="454"/>
    </location>
</feature>
<keyword evidence="10 12" id="KW-0131">Cell cycle</keyword>
<dbReference type="EC" id="6.3.2.13" evidence="12"/>
<comment type="PTM">
    <text evidence="12">Carboxylation is probably crucial for Mg(2+) binding and, consequently, for the gamma-phosphate positioning of ATP.</text>
</comment>
<comment type="subcellular location">
    <subcellularLocation>
        <location evidence="12 13">Cytoplasm</location>
    </subcellularLocation>
</comment>
<dbReference type="GO" id="GO:0071555">
    <property type="term" value="P:cell wall organization"/>
    <property type="evidence" value="ECO:0007669"/>
    <property type="project" value="UniProtKB-KW"/>
</dbReference>
<evidence type="ECO:0000256" key="12">
    <source>
        <dbReference type="HAMAP-Rule" id="MF_00208"/>
    </source>
</evidence>
<feature type="modified residue" description="N6-carboxylysine" evidence="12">
    <location>
        <position position="218"/>
    </location>
</feature>
<reference evidence="17" key="2">
    <citation type="journal article" date="2021" name="PeerJ">
        <title>Extensive microbial diversity within the chicken gut microbiome revealed by metagenomics and culture.</title>
        <authorList>
            <person name="Gilroy R."/>
            <person name="Ravi A."/>
            <person name="Getino M."/>
            <person name="Pursley I."/>
            <person name="Horton D.L."/>
            <person name="Alikhan N.F."/>
            <person name="Baker D."/>
            <person name="Gharbi K."/>
            <person name="Hall N."/>
            <person name="Watson M."/>
            <person name="Adriaenssens E.M."/>
            <person name="Foster-Nyarko E."/>
            <person name="Jarju S."/>
            <person name="Secka A."/>
            <person name="Antonio M."/>
            <person name="Oren A."/>
            <person name="Chaudhuri R.R."/>
            <person name="La Ragione R."/>
            <person name="Hildebrand F."/>
            <person name="Pallen M.J."/>
        </authorList>
    </citation>
    <scope>NUCLEOTIDE SEQUENCE</scope>
    <source>
        <strain evidence="17">13361</strain>
    </source>
</reference>
<dbReference type="Pfam" id="PF08245">
    <property type="entry name" value="Mur_ligase_M"/>
    <property type="match status" value="1"/>
</dbReference>
<proteinExistence type="inferred from homology"/>
<gene>
    <name evidence="12" type="primary">murE</name>
    <name evidence="17" type="ORF">IAB74_03825</name>
</gene>
<evidence type="ECO:0000259" key="16">
    <source>
        <dbReference type="Pfam" id="PF08245"/>
    </source>
</evidence>
<dbReference type="InterPro" id="IPR036615">
    <property type="entry name" value="Mur_ligase_C_dom_sf"/>
</dbReference>
<dbReference type="InterPro" id="IPR000713">
    <property type="entry name" value="Mur_ligase_N"/>
</dbReference>
<dbReference type="InterPro" id="IPR004101">
    <property type="entry name" value="Mur_ligase_C"/>
</dbReference>
<comment type="cofactor">
    <cofactor evidence="12">
        <name>Mg(2+)</name>
        <dbReference type="ChEBI" id="CHEBI:18420"/>
    </cofactor>
</comment>
<dbReference type="Proteomes" id="UP000886796">
    <property type="component" value="Unassembled WGS sequence"/>
</dbReference>
<evidence type="ECO:0000256" key="6">
    <source>
        <dbReference type="ARBA" id="ARBA00022741"/>
    </source>
</evidence>
<dbReference type="PANTHER" id="PTHR23135">
    <property type="entry name" value="MUR LIGASE FAMILY MEMBER"/>
    <property type="match status" value="1"/>
</dbReference>
<comment type="function">
    <text evidence="12">Catalyzes the addition of meso-diaminopimelic acid to the nucleotide precursor UDP-N-acetylmuramoyl-L-alanyl-D-glutamate (UMAG) in the biosynthesis of bacterial cell-wall peptidoglycan.</text>
</comment>
<dbReference type="GO" id="GO:0051301">
    <property type="term" value="P:cell division"/>
    <property type="evidence" value="ECO:0007669"/>
    <property type="project" value="UniProtKB-KW"/>
</dbReference>
<dbReference type="GO" id="GO:0009252">
    <property type="term" value="P:peptidoglycan biosynthetic process"/>
    <property type="evidence" value="ECO:0007669"/>
    <property type="project" value="UniProtKB-UniRule"/>
</dbReference>
<keyword evidence="5 12" id="KW-0132">Cell division</keyword>
<evidence type="ECO:0000256" key="10">
    <source>
        <dbReference type="ARBA" id="ARBA00023306"/>
    </source>
</evidence>
<feature type="binding site" evidence="12">
    <location>
        <position position="376"/>
    </location>
    <ligand>
        <name>meso-2,6-diaminopimelate</name>
        <dbReference type="ChEBI" id="CHEBI:57791"/>
    </ligand>
</feature>
<evidence type="ECO:0000256" key="5">
    <source>
        <dbReference type="ARBA" id="ARBA00022618"/>
    </source>
</evidence>
<dbReference type="GO" id="GO:0008765">
    <property type="term" value="F:UDP-N-acetylmuramoylalanyl-D-glutamate-2,6-diaminopimelate ligase activity"/>
    <property type="evidence" value="ECO:0007669"/>
    <property type="project" value="UniProtKB-UniRule"/>
</dbReference>
<dbReference type="PROSITE" id="PS01011">
    <property type="entry name" value="FOLYLPOLYGLU_SYNT_1"/>
    <property type="match status" value="1"/>
</dbReference>
<dbReference type="NCBIfam" id="TIGR01085">
    <property type="entry name" value="murE"/>
    <property type="match status" value="1"/>
</dbReference>
<evidence type="ECO:0000256" key="13">
    <source>
        <dbReference type="RuleBase" id="RU004135"/>
    </source>
</evidence>
<comment type="caution">
    <text evidence="12">Lacks conserved residue(s) required for the propagation of feature annotation.</text>
</comment>
<reference evidence="17" key="1">
    <citation type="submission" date="2020-10" db="EMBL/GenBank/DDBJ databases">
        <authorList>
            <person name="Gilroy R."/>
        </authorList>
    </citation>
    <scope>NUCLEOTIDE SEQUENCE</scope>
    <source>
        <strain evidence="17">13361</strain>
    </source>
</reference>
<dbReference type="InterPro" id="IPR013221">
    <property type="entry name" value="Mur_ligase_cen"/>
</dbReference>
<dbReference type="AlphaFoldDB" id="A0A9D0Z1R4"/>
<keyword evidence="12" id="KW-0460">Magnesium</keyword>
<dbReference type="GO" id="GO:0005524">
    <property type="term" value="F:ATP binding"/>
    <property type="evidence" value="ECO:0007669"/>
    <property type="project" value="UniProtKB-UniRule"/>
</dbReference>
<feature type="binding site" evidence="12">
    <location>
        <begin position="108"/>
        <end position="114"/>
    </location>
    <ligand>
        <name>ATP</name>
        <dbReference type="ChEBI" id="CHEBI:30616"/>
    </ligand>
</feature>
<dbReference type="GO" id="GO:0005737">
    <property type="term" value="C:cytoplasm"/>
    <property type="evidence" value="ECO:0007669"/>
    <property type="project" value="UniProtKB-SubCell"/>
</dbReference>
<dbReference type="InterPro" id="IPR035911">
    <property type="entry name" value="MurE/MurF_N"/>
</dbReference>
<dbReference type="SUPFAM" id="SSF53623">
    <property type="entry name" value="MurD-like peptide ligases, catalytic domain"/>
    <property type="match status" value="1"/>
</dbReference>
<feature type="binding site" evidence="12">
    <location>
        <begin position="151"/>
        <end position="152"/>
    </location>
    <ligand>
        <name>UDP-N-acetyl-alpha-D-muramoyl-L-alanyl-D-glutamate</name>
        <dbReference type="ChEBI" id="CHEBI:83900"/>
    </ligand>
</feature>
<evidence type="ECO:0000259" key="15">
    <source>
        <dbReference type="Pfam" id="PF02875"/>
    </source>
</evidence>
<dbReference type="InterPro" id="IPR018109">
    <property type="entry name" value="Folylpolyglutamate_synth_CS"/>
</dbReference>
<evidence type="ECO:0000259" key="14">
    <source>
        <dbReference type="Pfam" id="PF01225"/>
    </source>
</evidence>
<evidence type="ECO:0000256" key="1">
    <source>
        <dbReference type="ARBA" id="ARBA00004752"/>
    </source>
</evidence>
<evidence type="ECO:0000256" key="3">
    <source>
        <dbReference type="ARBA" id="ARBA00022490"/>
    </source>
</evidence>
<organism evidence="17 18">
    <name type="scientific">Candidatus Faecousia excrementigallinarum</name>
    <dbReference type="NCBI Taxonomy" id="2840806"/>
    <lineage>
        <taxon>Bacteria</taxon>
        <taxon>Bacillati</taxon>
        <taxon>Bacillota</taxon>
        <taxon>Clostridia</taxon>
        <taxon>Eubacteriales</taxon>
        <taxon>Oscillospiraceae</taxon>
        <taxon>Faecousia</taxon>
    </lineage>
</organism>
<dbReference type="NCBIfam" id="NF001126">
    <property type="entry name" value="PRK00139.1-4"/>
    <property type="match status" value="1"/>
</dbReference>
<comment type="catalytic activity">
    <reaction evidence="12">
        <text>UDP-N-acetyl-alpha-D-muramoyl-L-alanyl-D-glutamate + meso-2,6-diaminopimelate + ATP = UDP-N-acetyl-alpha-D-muramoyl-L-alanyl-gamma-D-glutamyl-meso-2,6-diaminopimelate + ADP + phosphate + H(+)</text>
        <dbReference type="Rhea" id="RHEA:23676"/>
        <dbReference type="ChEBI" id="CHEBI:15378"/>
        <dbReference type="ChEBI" id="CHEBI:30616"/>
        <dbReference type="ChEBI" id="CHEBI:43474"/>
        <dbReference type="ChEBI" id="CHEBI:57791"/>
        <dbReference type="ChEBI" id="CHEBI:83900"/>
        <dbReference type="ChEBI" id="CHEBI:83905"/>
        <dbReference type="ChEBI" id="CHEBI:456216"/>
        <dbReference type="EC" id="6.3.2.13"/>
    </reaction>
</comment>
<evidence type="ECO:0000313" key="18">
    <source>
        <dbReference type="Proteomes" id="UP000886796"/>
    </source>
</evidence>
<dbReference type="EMBL" id="DVFK01000057">
    <property type="protein sequence ID" value="HIQ67622.1"/>
    <property type="molecule type" value="Genomic_DNA"/>
</dbReference>
<dbReference type="GO" id="GO:0004326">
    <property type="term" value="F:tetrahydrofolylpolyglutamate synthase activity"/>
    <property type="evidence" value="ECO:0007669"/>
    <property type="project" value="InterPro"/>
</dbReference>
<dbReference type="Pfam" id="PF01225">
    <property type="entry name" value="Mur_ligase"/>
    <property type="match status" value="1"/>
</dbReference>
<evidence type="ECO:0000256" key="8">
    <source>
        <dbReference type="ARBA" id="ARBA00022960"/>
    </source>
</evidence>
<feature type="binding site" evidence="12">
    <location>
        <begin position="400"/>
        <end position="403"/>
    </location>
    <ligand>
        <name>meso-2,6-diaminopimelate</name>
        <dbReference type="ChEBI" id="CHEBI:57791"/>
    </ligand>
</feature>
<dbReference type="InterPro" id="IPR005761">
    <property type="entry name" value="UDP-N-AcMur-Glu-dNH2Pim_ligase"/>
</dbReference>
<accession>A0A9D0Z1R4</accession>
<dbReference type="SUPFAM" id="SSF63418">
    <property type="entry name" value="MurE/MurF N-terminal domain"/>
    <property type="match status" value="1"/>
</dbReference>
<feature type="binding site" evidence="12">
    <location>
        <position position="452"/>
    </location>
    <ligand>
        <name>meso-2,6-diaminopimelate</name>
        <dbReference type="ChEBI" id="CHEBI:57791"/>
    </ligand>
</feature>
<feature type="domain" description="Mur ligase N-terminal catalytic" evidence="14">
    <location>
        <begin position="23"/>
        <end position="94"/>
    </location>
</feature>
<name>A0A9D0Z1R4_9FIRM</name>
<dbReference type="GO" id="GO:0000287">
    <property type="term" value="F:magnesium ion binding"/>
    <property type="evidence" value="ECO:0007669"/>
    <property type="project" value="UniProtKB-UniRule"/>
</dbReference>
<evidence type="ECO:0000256" key="11">
    <source>
        <dbReference type="ARBA" id="ARBA00023316"/>
    </source>
</evidence>
<dbReference type="Pfam" id="PF02875">
    <property type="entry name" value="Mur_ligase_C"/>
    <property type="match status" value="1"/>
</dbReference>
<feature type="domain" description="Mur ligase central" evidence="16">
    <location>
        <begin position="106"/>
        <end position="304"/>
    </location>
</feature>
<dbReference type="SUPFAM" id="SSF53244">
    <property type="entry name" value="MurD-like peptide ligases, peptide-binding domain"/>
    <property type="match status" value="1"/>
</dbReference>
<evidence type="ECO:0000256" key="2">
    <source>
        <dbReference type="ARBA" id="ARBA00005898"/>
    </source>
</evidence>
<feature type="binding site" evidence="12">
    <location>
        <position position="186"/>
    </location>
    <ligand>
        <name>UDP-N-acetyl-alpha-D-muramoyl-L-alanyl-D-glutamate</name>
        <dbReference type="ChEBI" id="CHEBI:83900"/>
    </ligand>
</feature>
<feature type="binding site" evidence="12">
    <location>
        <position position="178"/>
    </location>
    <ligand>
        <name>UDP-N-acetyl-alpha-D-muramoyl-L-alanyl-D-glutamate</name>
        <dbReference type="ChEBI" id="CHEBI:83900"/>
    </ligand>
</feature>
<dbReference type="PANTHER" id="PTHR23135:SF4">
    <property type="entry name" value="UDP-N-ACETYLMURAMOYL-L-ALANYL-D-GLUTAMATE--2,6-DIAMINOPIMELATE LIGASE MURE HOMOLOG, CHLOROPLASTIC"/>
    <property type="match status" value="1"/>
</dbReference>
<keyword evidence="6 12" id="KW-0547">Nucleotide-binding</keyword>
<keyword evidence="3 12" id="KW-0963">Cytoplasm</keyword>
<feature type="short sequence motif" description="Meso-diaminopimelate recognition motif" evidence="12">
    <location>
        <begin position="400"/>
        <end position="403"/>
    </location>
</feature>
<feature type="binding site" evidence="12">
    <location>
        <position position="30"/>
    </location>
    <ligand>
        <name>UDP-N-acetyl-alpha-D-muramoyl-L-alanyl-D-glutamate</name>
        <dbReference type="ChEBI" id="CHEBI:83900"/>
    </ligand>
</feature>
<dbReference type="GO" id="GO:0008360">
    <property type="term" value="P:regulation of cell shape"/>
    <property type="evidence" value="ECO:0007669"/>
    <property type="project" value="UniProtKB-KW"/>
</dbReference>
<dbReference type="Gene3D" id="3.40.1190.10">
    <property type="entry name" value="Mur-like, catalytic domain"/>
    <property type="match status" value="1"/>
</dbReference>
<comment type="similarity">
    <text evidence="2 12">Belongs to the MurCDEF family. MurE subfamily.</text>
</comment>
<dbReference type="InterPro" id="IPR036565">
    <property type="entry name" value="Mur-like_cat_sf"/>
</dbReference>
<keyword evidence="11 12" id="KW-0961">Cell wall biogenesis/degradation</keyword>
<comment type="pathway">
    <text evidence="1 12 13">Cell wall biogenesis; peptidoglycan biosynthesis.</text>
</comment>
<protein>
    <recommendedName>
        <fullName evidence="12">UDP-N-acetylmuramoyl-L-alanyl-D-glutamate--2,6-diaminopimelate ligase</fullName>
        <ecNumber evidence="12">6.3.2.13</ecNumber>
    </recommendedName>
    <alternativeName>
        <fullName evidence="12">Meso-A2pm-adding enzyme</fullName>
    </alternativeName>
    <alternativeName>
        <fullName evidence="12">Meso-diaminopimelate-adding enzyme</fullName>
    </alternativeName>
    <alternativeName>
        <fullName evidence="12">UDP-MurNAc-L-Ala-D-Glu:meso-diaminopimelate ligase</fullName>
    </alternativeName>
    <alternativeName>
        <fullName evidence="12">UDP-MurNAc-tripeptide synthetase</fullName>
    </alternativeName>
    <alternativeName>
        <fullName evidence="12">UDP-N-acetylmuramyl-tripeptide synthetase</fullName>
    </alternativeName>
</protein>
<keyword evidence="4 12" id="KW-0436">Ligase</keyword>
<evidence type="ECO:0000256" key="4">
    <source>
        <dbReference type="ARBA" id="ARBA00022598"/>
    </source>
</evidence>
<keyword evidence="8 12" id="KW-0133">Cell shape</keyword>
<dbReference type="HAMAP" id="MF_00208">
    <property type="entry name" value="MurE"/>
    <property type="match status" value="1"/>
</dbReference>
<keyword evidence="7 12" id="KW-0067">ATP-binding</keyword>
<keyword evidence="9 12" id="KW-0573">Peptidoglycan synthesis</keyword>
<evidence type="ECO:0000256" key="9">
    <source>
        <dbReference type="ARBA" id="ARBA00022984"/>
    </source>
</evidence>
<feature type="binding site" evidence="12">
    <location>
        <position position="456"/>
    </location>
    <ligand>
        <name>meso-2,6-diaminopimelate</name>
        <dbReference type="ChEBI" id="CHEBI:57791"/>
    </ligand>
</feature>